<name>F4Q3A3_CACFS</name>
<dbReference type="GeneID" id="14869832"/>
<dbReference type="EMBL" id="GL883021">
    <property type="protein sequence ID" value="EGG17613.1"/>
    <property type="molecule type" value="Genomic_DNA"/>
</dbReference>
<keyword evidence="4" id="KW-1185">Reference proteome</keyword>
<feature type="region of interest" description="Disordered" evidence="2">
    <location>
        <begin position="53"/>
        <end position="94"/>
    </location>
</feature>
<evidence type="ECO:0000256" key="2">
    <source>
        <dbReference type="SAM" id="MobiDB-lite"/>
    </source>
</evidence>
<dbReference type="OMA" id="KERFSFC"/>
<dbReference type="Proteomes" id="UP000007797">
    <property type="component" value="Unassembled WGS sequence"/>
</dbReference>
<dbReference type="AlphaFoldDB" id="F4Q3A3"/>
<feature type="region of interest" description="Disordered" evidence="2">
    <location>
        <begin position="272"/>
        <end position="294"/>
    </location>
</feature>
<gene>
    <name evidence="3" type="ORF">DFA_08609</name>
</gene>
<dbReference type="KEGG" id="dfa:DFA_08609"/>
<reference evidence="4" key="1">
    <citation type="journal article" date="2011" name="Genome Res.">
        <title>Phylogeny-wide analysis of social amoeba genomes highlights ancient origins for complex intercellular communication.</title>
        <authorList>
            <person name="Heidel A.J."/>
            <person name="Lawal H.M."/>
            <person name="Felder M."/>
            <person name="Schilde C."/>
            <person name="Helps N.R."/>
            <person name="Tunggal B."/>
            <person name="Rivero F."/>
            <person name="John U."/>
            <person name="Schleicher M."/>
            <person name="Eichinger L."/>
            <person name="Platzer M."/>
            <person name="Noegel A.A."/>
            <person name="Schaap P."/>
            <person name="Gloeckner G."/>
        </authorList>
    </citation>
    <scope>NUCLEOTIDE SEQUENCE [LARGE SCALE GENOMIC DNA]</scope>
    <source>
        <strain evidence="4">SH3</strain>
    </source>
</reference>
<accession>F4Q3A3</accession>
<feature type="compositionally biased region" description="Polar residues" evidence="2">
    <location>
        <begin position="163"/>
        <end position="210"/>
    </location>
</feature>
<dbReference type="OrthoDB" id="20801at2759"/>
<proteinExistence type="predicted"/>
<sequence>MMIDDDEFQWDGYDHLMSTKPSNRNDPKASIFDLNNMRDSVLFEKDRFSFCLSPPKEKGGSSLTTKANTSSSSSSKVSQQQQQHIPYGVQQQQPVLSHQAKENIPNNLNVRIISTNTKQQQQPITSQPIKIKPSSASPPLVSQQQQKQNTSSSSSLSRVPSSPNIKTQPFNTKTPTVGIATNHSLTSSVVQKQPTTATTSKKEQLQSLTDVQLDPMSTIRLPSNQPMSNRPPTPTQQQPSRAGLSTRPGTPTQIPAVPILSSQNSITVIPLSTRPATPTKGLTSTTTPTSVNLPPPSAAVTSALTAQLPLEQNNGISIITEAKFESRLKILEAENRLLKSQMSDKDKSIDQLSTRITELESQMHTFMDEVKLFLIGNMENQ</sequence>
<feature type="compositionally biased region" description="Low complexity" evidence="2">
    <location>
        <begin position="275"/>
        <end position="292"/>
    </location>
</feature>
<protein>
    <submittedName>
        <fullName evidence="3">Uncharacterized protein</fullName>
    </submittedName>
</protein>
<dbReference type="RefSeq" id="XP_004356097.1">
    <property type="nucleotide sequence ID" value="XM_004356044.1"/>
</dbReference>
<organism evidence="3 4">
    <name type="scientific">Cavenderia fasciculata</name>
    <name type="common">Slime mold</name>
    <name type="synonym">Dictyostelium fasciculatum</name>
    <dbReference type="NCBI Taxonomy" id="261658"/>
    <lineage>
        <taxon>Eukaryota</taxon>
        <taxon>Amoebozoa</taxon>
        <taxon>Evosea</taxon>
        <taxon>Eumycetozoa</taxon>
        <taxon>Dictyostelia</taxon>
        <taxon>Acytosteliales</taxon>
        <taxon>Cavenderiaceae</taxon>
        <taxon>Cavenderia</taxon>
    </lineage>
</organism>
<evidence type="ECO:0000313" key="4">
    <source>
        <dbReference type="Proteomes" id="UP000007797"/>
    </source>
</evidence>
<feature type="compositionally biased region" description="Low complexity" evidence="2">
    <location>
        <begin position="126"/>
        <end position="162"/>
    </location>
</feature>
<keyword evidence="1" id="KW-0175">Coiled coil</keyword>
<feature type="coiled-coil region" evidence="1">
    <location>
        <begin position="321"/>
        <end position="369"/>
    </location>
</feature>
<feature type="compositionally biased region" description="Low complexity" evidence="2">
    <location>
        <begin position="70"/>
        <end position="83"/>
    </location>
</feature>
<evidence type="ECO:0000256" key="1">
    <source>
        <dbReference type="SAM" id="Coils"/>
    </source>
</evidence>
<evidence type="ECO:0000313" key="3">
    <source>
        <dbReference type="EMBL" id="EGG17613.1"/>
    </source>
</evidence>
<feature type="region of interest" description="Disordered" evidence="2">
    <location>
        <begin position="117"/>
        <end position="257"/>
    </location>
</feature>